<accession>A0A1F6LM46</accession>
<proteinExistence type="predicted"/>
<dbReference type="AlphaFoldDB" id="A0A1F6LM46"/>
<reference evidence="2 3" key="1">
    <citation type="journal article" date="2016" name="Nat. Commun.">
        <title>Thousands of microbial genomes shed light on interconnected biogeochemical processes in an aquifer system.</title>
        <authorList>
            <person name="Anantharaman K."/>
            <person name="Brown C.T."/>
            <person name="Hug L.A."/>
            <person name="Sharon I."/>
            <person name="Castelle C.J."/>
            <person name="Probst A.J."/>
            <person name="Thomas B.C."/>
            <person name="Singh A."/>
            <person name="Wilkins M.J."/>
            <person name="Karaoz U."/>
            <person name="Brodie E.L."/>
            <person name="Williams K.H."/>
            <person name="Hubbard S.S."/>
            <person name="Banfield J.F."/>
        </authorList>
    </citation>
    <scope>NUCLEOTIDE SEQUENCE [LARGE SCALE GENOMIC DNA]</scope>
</reference>
<keyword evidence="1" id="KW-0472">Membrane</keyword>
<organism evidence="2 3">
    <name type="scientific">Candidatus Magasanikbacteria bacterium RIFCSPHIGHO2_01_FULL_50_8</name>
    <dbReference type="NCBI Taxonomy" id="1798674"/>
    <lineage>
        <taxon>Bacteria</taxon>
        <taxon>Candidatus Magasanikiibacteriota</taxon>
    </lineage>
</organism>
<dbReference type="EMBL" id="MFPV01000059">
    <property type="protein sequence ID" value="OGH60470.1"/>
    <property type="molecule type" value="Genomic_DNA"/>
</dbReference>
<comment type="caution">
    <text evidence="2">The sequence shown here is derived from an EMBL/GenBank/DDBJ whole genome shotgun (WGS) entry which is preliminary data.</text>
</comment>
<evidence type="ECO:0000313" key="3">
    <source>
        <dbReference type="Proteomes" id="UP000176329"/>
    </source>
</evidence>
<keyword evidence="1" id="KW-0812">Transmembrane</keyword>
<name>A0A1F6LM46_9BACT</name>
<evidence type="ECO:0000256" key="1">
    <source>
        <dbReference type="SAM" id="Phobius"/>
    </source>
</evidence>
<protein>
    <submittedName>
        <fullName evidence="2">Uncharacterized protein</fullName>
    </submittedName>
</protein>
<dbReference type="Proteomes" id="UP000176329">
    <property type="component" value="Unassembled WGS sequence"/>
</dbReference>
<keyword evidence="1" id="KW-1133">Transmembrane helix</keyword>
<feature type="transmembrane region" description="Helical" evidence="1">
    <location>
        <begin position="52"/>
        <end position="72"/>
    </location>
</feature>
<evidence type="ECO:0000313" key="2">
    <source>
        <dbReference type="EMBL" id="OGH60470.1"/>
    </source>
</evidence>
<sequence>MHDDPHAHDEAMFQDEKAANLRTENKILQKDLDTAVARTNSARRAAERRGSLASLFASVATLAAGIAVYSSVRASNMTDAYIAVLDRSQTDEMSTETAGVNPEIEVLKRGCTAERVALLRQRLGDAYIDILIKPGSRTFYEDEHHHDSIDTPVEITSTHDEISTDEMREYLNGYPASWLQGKVSKIRFNRELYGPPSSYLKGGKTLGLFFSREEKIEIFGSVVDRKNMTKFDRVVAHEIAHGNDWRTDDNLTVDQRIELLAKVASRVLSEDRFRSGYVEAIEVAGDPQTQFALKCTEYWAEISREYFNRPHSLSYKDFVIVHDHVRKTDPQFDIEQGKRTRVTAFNTSTKI</sequence>
<gene>
    <name evidence="2" type="ORF">A2848_03305</name>
</gene>